<gene>
    <name evidence="1" type="ORF">FB470_002480</name>
</gene>
<comment type="caution">
    <text evidence="1">The sequence shown here is derived from an EMBL/GenBank/DDBJ whole genome shotgun (WGS) entry which is preliminary data.</text>
</comment>
<evidence type="ECO:0000313" key="1">
    <source>
        <dbReference type="EMBL" id="MDQ0378486.1"/>
    </source>
</evidence>
<dbReference type="Proteomes" id="UP001229651">
    <property type="component" value="Unassembled WGS sequence"/>
</dbReference>
<accession>A0ABU0EU30</accession>
<reference evidence="1 2" key="1">
    <citation type="submission" date="2023-07" db="EMBL/GenBank/DDBJ databases">
        <title>Sequencing the genomes of 1000 actinobacteria strains.</title>
        <authorList>
            <person name="Klenk H.-P."/>
        </authorList>
    </citation>
    <scope>NUCLEOTIDE SEQUENCE [LARGE SCALE GENOMIC DNA]</scope>
    <source>
        <strain evidence="1 2">DSM 45805</strain>
    </source>
</reference>
<organism evidence="1 2">
    <name type="scientific">Amycolatopsis thermophila</name>
    <dbReference type="NCBI Taxonomy" id="206084"/>
    <lineage>
        <taxon>Bacteria</taxon>
        <taxon>Bacillati</taxon>
        <taxon>Actinomycetota</taxon>
        <taxon>Actinomycetes</taxon>
        <taxon>Pseudonocardiales</taxon>
        <taxon>Pseudonocardiaceae</taxon>
        <taxon>Amycolatopsis</taxon>
    </lineage>
</organism>
<evidence type="ECO:0000313" key="2">
    <source>
        <dbReference type="Proteomes" id="UP001229651"/>
    </source>
</evidence>
<name>A0ABU0EU30_9PSEU</name>
<keyword evidence="2" id="KW-1185">Reference proteome</keyword>
<proteinExistence type="predicted"/>
<protein>
    <submittedName>
        <fullName evidence="1">Uncharacterized protein</fullName>
    </submittedName>
</protein>
<sequence>MEDDRGTVDDGEFVVASGQAAPLCEQVEAAFDDIAAAVVYRVECRWPAAAEPRPLRCPIWSAGSAITAVMPRARNCLRIALEE</sequence>
<dbReference type="EMBL" id="JAUSUT010000001">
    <property type="protein sequence ID" value="MDQ0378486.1"/>
    <property type="molecule type" value="Genomic_DNA"/>
</dbReference>
<dbReference type="RefSeq" id="WP_306991246.1">
    <property type="nucleotide sequence ID" value="NZ_JAUSUT010000001.1"/>
</dbReference>